<dbReference type="Pfam" id="PF00640">
    <property type="entry name" value="PID"/>
    <property type="match status" value="1"/>
</dbReference>
<dbReference type="Gene3D" id="2.30.29.30">
    <property type="entry name" value="Pleckstrin-homology domain (PH domain)/Phosphotyrosine-binding domain (PTB)"/>
    <property type="match status" value="1"/>
</dbReference>
<dbReference type="EMBL" id="CAJPIZ010000872">
    <property type="protein sequence ID" value="CAG2102427.1"/>
    <property type="molecule type" value="Genomic_DNA"/>
</dbReference>
<dbReference type="Proteomes" id="UP000759131">
    <property type="component" value="Unassembled WGS sequence"/>
</dbReference>
<organism evidence="3">
    <name type="scientific">Medioppia subpectinata</name>
    <dbReference type="NCBI Taxonomy" id="1979941"/>
    <lineage>
        <taxon>Eukaryota</taxon>
        <taxon>Metazoa</taxon>
        <taxon>Ecdysozoa</taxon>
        <taxon>Arthropoda</taxon>
        <taxon>Chelicerata</taxon>
        <taxon>Arachnida</taxon>
        <taxon>Acari</taxon>
        <taxon>Acariformes</taxon>
        <taxon>Sarcoptiformes</taxon>
        <taxon>Oribatida</taxon>
        <taxon>Brachypylina</taxon>
        <taxon>Oppioidea</taxon>
        <taxon>Oppiidae</taxon>
        <taxon>Medioppia</taxon>
    </lineage>
</organism>
<keyword evidence="1" id="KW-0175">Coiled coil</keyword>
<dbReference type="InterPro" id="IPR006020">
    <property type="entry name" value="PTB/PI_dom"/>
</dbReference>
<sequence length="323" mass="35650">MRCGQPVIVDYKAESIGAHVMHSMHDFNAFQWHSMPSLPKGSQSYTVADEMKSQYSTLSDALLDSRVPLRSEEEFRLGITFNAKLIGCGPVPRPNSRVEIVAAMRRIRSDCRTRKDKKRKVLLTVSYEGVRVSLSGRTASSMLCLAQHPIHRIFYVSHDSLDLHIFSYIARDGNSFKCLVLKAAKQSVAVNVVRTIGQAFELCHKMALADTTVGHDMCANSNTNTTNTPDNTTTTATTQALNQTNNTQMESLLRDVDSKLDKLAERVSSLEEQITTLVLKVSAANNTHSSYAKTLNSPDSLLSSPSATNNLIGDLFQITNNPI</sequence>
<evidence type="ECO:0000259" key="2">
    <source>
        <dbReference type="PROSITE" id="PS01179"/>
    </source>
</evidence>
<dbReference type="PROSITE" id="PS01179">
    <property type="entry name" value="PID"/>
    <property type="match status" value="1"/>
</dbReference>
<dbReference type="InterPro" id="IPR051133">
    <property type="entry name" value="Adapter_Engulfment-Domain"/>
</dbReference>
<accession>A0A7R9KFT8</accession>
<keyword evidence="4" id="KW-1185">Reference proteome</keyword>
<dbReference type="EMBL" id="OC855447">
    <property type="protein sequence ID" value="CAD7621997.1"/>
    <property type="molecule type" value="Genomic_DNA"/>
</dbReference>
<evidence type="ECO:0000313" key="4">
    <source>
        <dbReference type="Proteomes" id="UP000759131"/>
    </source>
</evidence>
<dbReference type="SMART" id="SM00462">
    <property type="entry name" value="PTB"/>
    <property type="match status" value="1"/>
</dbReference>
<dbReference type="InterPro" id="IPR011993">
    <property type="entry name" value="PH-like_dom_sf"/>
</dbReference>
<dbReference type="PANTHER" id="PTHR11232">
    <property type="entry name" value="PHOSPHOTYROSINE INTERACTION DOMAIN-CONTAINING FAMILY MEMBER"/>
    <property type="match status" value="1"/>
</dbReference>
<feature type="domain" description="PID" evidence="2">
    <location>
        <begin position="78"/>
        <end position="205"/>
    </location>
</feature>
<name>A0A7R9KFT8_9ACAR</name>
<protein>
    <recommendedName>
        <fullName evidence="2">PID domain-containing protein</fullName>
    </recommendedName>
</protein>
<proteinExistence type="predicted"/>
<dbReference type="PANTHER" id="PTHR11232:SF17">
    <property type="entry name" value="CAPON-LIKE PROTEIN"/>
    <property type="match status" value="1"/>
</dbReference>
<dbReference type="AlphaFoldDB" id="A0A7R9KFT8"/>
<reference evidence="3" key="1">
    <citation type="submission" date="2020-11" db="EMBL/GenBank/DDBJ databases">
        <authorList>
            <person name="Tran Van P."/>
        </authorList>
    </citation>
    <scope>NUCLEOTIDE SEQUENCE</scope>
</reference>
<feature type="coiled-coil region" evidence="1">
    <location>
        <begin position="246"/>
        <end position="280"/>
    </location>
</feature>
<dbReference type="SUPFAM" id="SSF50729">
    <property type="entry name" value="PH domain-like"/>
    <property type="match status" value="1"/>
</dbReference>
<dbReference type="GO" id="GO:0050998">
    <property type="term" value="F:nitric-oxide synthase binding"/>
    <property type="evidence" value="ECO:0007669"/>
    <property type="project" value="TreeGrafter"/>
</dbReference>
<evidence type="ECO:0000256" key="1">
    <source>
        <dbReference type="SAM" id="Coils"/>
    </source>
</evidence>
<dbReference type="OrthoDB" id="10030336at2759"/>
<evidence type="ECO:0000313" key="3">
    <source>
        <dbReference type="EMBL" id="CAD7621997.1"/>
    </source>
</evidence>
<gene>
    <name evidence="3" type="ORF">OSB1V03_LOCUS2466</name>
</gene>